<dbReference type="SUPFAM" id="SSF56935">
    <property type="entry name" value="Porins"/>
    <property type="match status" value="1"/>
</dbReference>
<organism evidence="2 3">
    <name type="scientific">Shewanella electrodiphila</name>
    <dbReference type="NCBI Taxonomy" id="934143"/>
    <lineage>
        <taxon>Bacteria</taxon>
        <taxon>Pseudomonadati</taxon>
        <taxon>Pseudomonadota</taxon>
        <taxon>Gammaproteobacteria</taxon>
        <taxon>Alteromonadales</taxon>
        <taxon>Shewanellaceae</taxon>
        <taxon>Shewanella</taxon>
    </lineage>
</organism>
<accession>A0ABT0KPP3</accession>
<feature type="chain" id="PRO_5046702344" description="Porin" evidence="1">
    <location>
        <begin position="24"/>
        <end position="405"/>
    </location>
</feature>
<protein>
    <recommendedName>
        <fullName evidence="4">Porin</fullName>
    </recommendedName>
</protein>
<dbReference type="EMBL" id="JAKIKU010000005">
    <property type="protein sequence ID" value="MCL1045813.1"/>
    <property type="molecule type" value="Genomic_DNA"/>
</dbReference>
<dbReference type="RefSeq" id="WP_248955704.1">
    <property type="nucleotide sequence ID" value="NZ_JAKIKU010000005.1"/>
</dbReference>
<keyword evidence="3" id="KW-1185">Reference proteome</keyword>
<proteinExistence type="predicted"/>
<keyword evidence="1" id="KW-0732">Signal</keyword>
<feature type="signal peptide" evidence="1">
    <location>
        <begin position="1"/>
        <end position="23"/>
    </location>
</feature>
<dbReference type="Proteomes" id="UP001202134">
    <property type="component" value="Unassembled WGS sequence"/>
</dbReference>
<name>A0ABT0KPP3_9GAMM</name>
<evidence type="ECO:0000313" key="2">
    <source>
        <dbReference type="EMBL" id="MCL1045813.1"/>
    </source>
</evidence>
<evidence type="ECO:0000256" key="1">
    <source>
        <dbReference type="SAM" id="SignalP"/>
    </source>
</evidence>
<comment type="caution">
    <text evidence="2">The sequence shown here is derived from an EMBL/GenBank/DDBJ whole genome shotgun (WGS) entry which is preliminary data.</text>
</comment>
<evidence type="ECO:0008006" key="4">
    <source>
        <dbReference type="Google" id="ProtNLM"/>
    </source>
</evidence>
<sequence>MKLTLKTLPLAISVAILPIQAIADDQTNNKIAQLEQQVQSLQASQTASLTERITFNGFMTGAFITSDNNAGYAGATTSANFDDGSKFGLQGTFAISDQTKAVMQLMMKGENNWDVEAEWAYVSHTFENGLQARAGKLRLPLFMYSDYLDVGYAQIFVRPPEDVYGPVPFTSYTGADVSYDIEFDDSTLTFQAYGGKSDAFGVDLKNILGINATWTDETWTLRGLYGEGSLDGTMTRQSTTSAGIDPSTGLPIYLEVTVPLLVLDEEKGQFSAIGGSYDNGSFLAIAEWTRIDVEGVFRNTDSGYLTLGYRIETFTPYVTASFYETTDDDLRQIVDQTSAVYAAIFNGERKSYSAGLRWDAIDNLAVKFDVTYSTDFGDTSGGLKSNVAQEFDDTTVYTVQFDVVF</sequence>
<evidence type="ECO:0000313" key="3">
    <source>
        <dbReference type="Proteomes" id="UP001202134"/>
    </source>
</evidence>
<reference evidence="2 3" key="1">
    <citation type="submission" date="2022-01" db="EMBL/GenBank/DDBJ databases">
        <title>Whole genome-based taxonomy of the Shewanellaceae.</title>
        <authorList>
            <person name="Martin-Rodriguez A.J."/>
        </authorList>
    </citation>
    <scope>NUCLEOTIDE SEQUENCE [LARGE SCALE GENOMIC DNA]</scope>
    <source>
        <strain evidence="2 3">DSM 24955</strain>
    </source>
</reference>
<gene>
    <name evidence="2" type="ORF">L2737_10800</name>
</gene>